<dbReference type="GeneID" id="111592242"/>
<reference evidence="4" key="1">
    <citation type="submission" date="2025-08" db="UniProtKB">
        <authorList>
            <consortium name="RefSeq"/>
        </authorList>
    </citation>
    <scope>IDENTIFICATION</scope>
    <source>
        <strain evidence="4">15085-1641.00</strain>
        <tissue evidence="4">Whole body</tissue>
    </source>
</reference>
<feature type="compositionally biased region" description="Basic and acidic residues" evidence="2">
    <location>
        <begin position="184"/>
        <end position="198"/>
    </location>
</feature>
<feature type="compositionally biased region" description="Basic and acidic residues" evidence="2">
    <location>
        <begin position="258"/>
        <end position="267"/>
    </location>
</feature>
<dbReference type="RefSeq" id="XP_023160094.2">
    <property type="nucleotide sequence ID" value="XM_023304326.2"/>
</dbReference>
<dbReference type="KEGG" id="dhe:111592242"/>
<feature type="compositionally biased region" description="Basic and acidic residues" evidence="2">
    <location>
        <begin position="401"/>
        <end position="427"/>
    </location>
</feature>
<dbReference type="Proteomes" id="UP000504633">
    <property type="component" value="Unplaced"/>
</dbReference>
<feature type="region of interest" description="Disordered" evidence="2">
    <location>
        <begin position="141"/>
        <end position="306"/>
    </location>
</feature>
<dbReference type="CTD" id="36455"/>
<feature type="region of interest" description="Disordered" evidence="2">
    <location>
        <begin position="97"/>
        <end position="126"/>
    </location>
</feature>
<feature type="compositionally biased region" description="Basic and acidic residues" evidence="2">
    <location>
        <begin position="212"/>
        <end position="230"/>
    </location>
</feature>
<evidence type="ECO:0000256" key="1">
    <source>
        <dbReference type="SAM" id="Coils"/>
    </source>
</evidence>
<feature type="region of interest" description="Disordered" evidence="2">
    <location>
        <begin position="968"/>
        <end position="993"/>
    </location>
</feature>
<feature type="compositionally biased region" description="Basic and acidic residues" evidence="2">
    <location>
        <begin position="1041"/>
        <end position="1068"/>
    </location>
</feature>
<feature type="compositionally biased region" description="Polar residues" evidence="2">
    <location>
        <begin position="268"/>
        <end position="306"/>
    </location>
</feature>
<evidence type="ECO:0000313" key="3">
    <source>
        <dbReference type="Proteomes" id="UP000504633"/>
    </source>
</evidence>
<feature type="compositionally biased region" description="Polar residues" evidence="2">
    <location>
        <begin position="100"/>
        <end position="115"/>
    </location>
</feature>
<organism evidence="3 4">
    <name type="scientific">Drosophila hydei</name>
    <name type="common">Fruit fly</name>
    <dbReference type="NCBI Taxonomy" id="7224"/>
    <lineage>
        <taxon>Eukaryota</taxon>
        <taxon>Metazoa</taxon>
        <taxon>Ecdysozoa</taxon>
        <taxon>Arthropoda</taxon>
        <taxon>Hexapoda</taxon>
        <taxon>Insecta</taxon>
        <taxon>Pterygota</taxon>
        <taxon>Neoptera</taxon>
        <taxon>Endopterygota</taxon>
        <taxon>Diptera</taxon>
        <taxon>Brachycera</taxon>
        <taxon>Muscomorpha</taxon>
        <taxon>Ephydroidea</taxon>
        <taxon>Drosophilidae</taxon>
        <taxon>Drosophila</taxon>
    </lineage>
</organism>
<keyword evidence="1" id="KW-0175">Coiled coil</keyword>
<feature type="compositionally biased region" description="Basic residues" evidence="2">
    <location>
        <begin position="199"/>
        <end position="211"/>
    </location>
</feature>
<feature type="compositionally biased region" description="Basic residues" evidence="2">
    <location>
        <begin position="231"/>
        <end position="245"/>
    </location>
</feature>
<dbReference type="OrthoDB" id="1938039at2759"/>
<feature type="coiled-coil region" evidence="1">
    <location>
        <begin position="26"/>
        <end position="85"/>
    </location>
</feature>
<sequence>MLEDELDIYDDLDQFQEVENKKCKELEAWEAKYDAAQLEIENLQAEKKALAKKIRTMEINFQNLLDTAKAEIKRKDAQITQLRKEKDDICFRRKQAPNLGLSNSQMQPSPELQRQPQKRFKRDEITDNKCEIAFNNNNENCREETKKHRKQDTIDEDKKEKKTQDKRSNATAKAQLSANIRNPHGRDREKQRERDRGRDRGRRRSRSRSGSRSREHGKGISHDRHNSKSKDQRRKRSRSRSRSRSTNKTSSRNSKRNSSREVDRGNDAKSTANTKHNKQTTMDALFGSTPTQNSPAEASNDDNSGAESDKVIAKLIANVEPLTPKELYTPQSQIAAPEVTMTSKKFEQEKLPEDIDNYFESNVESKESPQRVERNAHQVDVGNTINKLNPRQHPLINETETSPKSETKSIELENETDKELNKSAKEQAEDEGENQTSPQQNLIPAKEDVIEQPPKSKVLDDVKMNDAAIHQQIPGLTIIAAEQTREFGTDNGIDNVHIPGLDLINNEDQLNEVEKAETIEHIEHPGLDLKKDEIVEVMEGEEQNLVDHEKLIDVNDRQVLTSEEGKPGLCKTTEETVLKEVNSEECKVIANLNLTKDGKVSKKKKRKNGKVSVDNEAQQKTTKAPDNINTTEHISNLISLNTEERITKDVEAEDQESNFIDISIKTKSNNDEELPVMVLAVEEELTNETTTSKMIVESVNNEASLGKQLATETEVDVAAKLNVESHESDKQNCVTAEELKSNPNETLLTDNTENIKANTSKCNKSHEDITHEPHQEQTAVKTIVRKPNLTTNQHQSPSQLAYTLLAEENSKTPKRPVRSMESIQIIEDIRLPIKMDIENIAIKVDGSNEEHTLLAEEQTEEVSLNMDEVPQAASEVEESKLQFITVNQNERNSTIVAVNTTITPKLTVMAATVMYAQPDSTKIDHNEDDATLEAVMNELIPDKQGTALENYQNLSLESDTIEMALKQLHQPSSQKEEQPDETAVTSTSMKGGQTPKQDLIQILMQSPLQQTAALCPAKGKNKIKKSGARTTSERTTPSSENVDRVTPDQREQTPLKKRKIELNDEHITADPTVPPTPPRVPVATEPSMQHVTIDETFNASSLDQSHSLNSSDSFLVTKRCSLGNSDYQFERINDEVVLRVTRRRRQRPVAPTTTIEK</sequence>
<feature type="compositionally biased region" description="Basic and acidic residues" evidence="2">
    <location>
        <begin position="141"/>
        <end position="168"/>
    </location>
</feature>
<keyword evidence="3" id="KW-1185">Reference proteome</keyword>
<gene>
    <name evidence="4" type="primary">LOC111592242</name>
</gene>
<evidence type="ECO:0000313" key="4">
    <source>
        <dbReference type="RefSeq" id="XP_023160094.2"/>
    </source>
</evidence>
<feature type="region of interest" description="Disordered" evidence="2">
    <location>
        <begin position="1014"/>
        <end position="1080"/>
    </location>
</feature>
<name>A0A6J1L375_DROHY</name>
<feature type="compositionally biased region" description="Basic and acidic residues" evidence="2">
    <location>
        <begin position="363"/>
        <end position="377"/>
    </location>
</feature>
<feature type="compositionally biased region" description="Polar residues" evidence="2">
    <location>
        <begin position="983"/>
        <end position="993"/>
    </location>
</feature>
<feature type="compositionally biased region" description="Low complexity" evidence="2">
    <location>
        <begin position="1029"/>
        <end position="1040"/>
    </location>
</feature>
<accession>A0A6J1L375</accession>
<feature type="region of interest" description="Disordered" evidence="2">
    <location>
        <begin position="362"/>
        <end position="452"/>
    </location>
</feature>
<feature type="region of interest" description="Disordered" evidence="2">
    <location>
        <begin position="600"/>
        <end position="627"/>
    </location>
</feature>
<feature type="compositionally biased region" description="Polar residues" evidence="2">
    <location>
        <begin position="169"/>
        <end position="180"/>
    </location>
</feature>
<proteinExistence type="predicted"/>
<evidence type="ECO:0000256" key="2">
    <source>
        <dbReference type="SAM" id="MobiDB-lite"/>
    </source>
</evidence>
<protein>
    <submittedName>
        <fullName evidence="4">Glutamic acid-rich protein</fullName>
    </submittedName>
</protein>
<feature type="compositionally biased region" description="Polar residues" evidence="2">
    <location>
        <begin position="615"/>
        <end position="627"/>
    </location>
</feature>
<dbReference type="AlphaFoldDB" id="A0A6J1L375"/>
<dbReference type="OMA" id="RLPIKMD"/>